<keyword evidence="2" id="KW-0489">Methyltransferase</keyword>
<dbReference type="InterPro" id="IPR029063">
    <property type="entry name" value="SAM-dependent_MTases_sf"/>
</dbReference>
<dbReference type="PANTHER" id="PTHR33841">
    <property type="entry name" value="DNA METHYLTRANSFERASE YEEA-RELATED"/>
    <property type="match status" value="1"/>
</dbReference>
<name>A0A644YVJ1_9ZZZZ</name>
<dbReference type="EMBL" id="VSSQ01006340">
    <property type="protein sequence ID" value="MPM32367.1"/>
    <property type="molecule type" value="Genomic_DNA"/>
</dbReference>
<gene>
    <name evidence="11" type="ORF">SDC9_78929</name>
</gene>
<dbReference type="SUPFAM" id="SSF53335">
    <property type="entry name" value="S-adenosyl-L-methionine-dependent methyltransferases"/>
    <property type="match status" value="1"/>
</dbReference>
<dbReference type="GO" id="GO:0032259">
    <property type="term" value="P:methylation"/>
    <property type="evidence" value="ECO:0007669"/>
    <property type="project" value="UniProtKB-KW"/>
</dbReference>
<comment type="caution">
    <text evidence="11">The sequence shown here is derived from an EMBL/GenBank/DDBJ whole genome shotgun (WGS) entry which is preliminary data.</text>
</comment>
<keyword evidence="8" id="KW-0175">Coiled coil</keyword>
<evidence type="ECO:0000256" key="1">
    <source>
        <dbReference type="ARBA" id="ARBA00011900"/>
    </source>
</evidence>
<dbReference type="InterPro" id="IPR011639">
    <property type="entry name" value="MethylTrfase_TaqI-like_dom"/>
</dbReference>
<evidence type="ECO:0000256" key="8">
    <source>
        <dbReference type="SAM" id="Coils"/>
    </source>
</evidence>
<evidence type="ECO:0000256" key="3">
    <source>
        <dbReference type="ARBA" id="ARBA00022679"/>
    </source>
</evidence>
<evidence type="ECO:0000259" key="10">
    <source>
        <dbReference type="Pfam" id="PF12950"/>
    </source>
</evidence>
<dbReference type="InterPro" id="IPR002052">
    <property type="entry name" value="DNA_methylase_N6_adenine_CS"/>
</dbReference>
<proteinExistence type="predicted"/>
<dbReference type="PRINTS" id="PR00507">
    <property type="entry name" value="N12N6MTFRASE"/>
</dbReference>
<dbReference type="InterPro" id="IPR025931">
    <property type="entry name" value="TaqI_C"/>
</dbReference>
<dbReference type="PROSITE" id="PS00092">
    <property type="entry name" value="N6_MTASE"/>
    <property type="match status" value="1"/>
</dbReference>
<keyword evidence="3" id="KW-0808">Transferase</keyword>
<protein>
    <recommendedName>
        <fullName evidence="1">site-specific DNA-methyltransferase (adenine-specific)</fullName>
        <ecNumber evidence="1">2.1.1.72</ecNumber>
    </recommendedName>
</protein>
<reference evidence="11" key="1">
    <citation type="submission" date="2019-08" db="EMBL/GenBank/DDBJ databases">
        <authorList>
            <person name="Kucharzyk K."/>
            <person name="Murdoch R.W."/>
            <person name="Higgins S."/>
            <person name="Loffler F."/>
        </authorList>
    </citation>
    <scope>NUCLEOTIDE SEQUENCE</scope>
</reference>
<feature type="domain" description="TaqI-like C-terminal specificity" evidence="10">
    <location>
        <begin position="814"/>
        <end position="961"/>
    </location>
</feature>
<evidence type="ECO:0000313" key="11">
    <source>
        <dbReference type="EMBL" id="MPM32367.1"/>
    </source>
</evidence>
<accession>A0A644YVJ1</accession>
<dbReference type="AlphaFoldDB" id="A0A644YVJ1"/>
<dbReference type="Pfam" id="PF07669">
    <property type="entry name" value="Eco57I"/>
    <property type="match status" value="1"/>
</dbReference>
<keyword evidence="5" id="KW-0680">Restriction system</keyword>
<evidence type="ECO:0000256" key="7">
    <source>
        <dbReference type="ARBA" id="ARBA00047942"/>
    </source>
</evidence>
<dbReference type="PANTHER" id="PTHR33841:SF1">
    <property type="entry name" value="DNA METHYLTRANSFERASE A"/>
    <property type="match status" value="1"/>
</dbReference>
<keyword evidence="6" id="KW-0238">DNA-binding</keyword>
<dbReference type="EC" id="2.1.1.72" evidence="1"/>
<dbReference type="Gene3D" id="3.40.50.150">
    <property type="entry name" value="Vaccinia Virus protein VP39"/>
    <property type="match status" value="1"/>
</dbReference>
<feature type="coiled-coil region" evidence="8">
    <location>
        <begin position="491"/>
        <end position="534"/>
    </location>
</feature>
<evidence type="ECO:0000256" key="6">
    <source>
        <dbReference type="ARBA" id="ARBA00023125"/>
    </source>
</evidence>
<dbReference type="GO" id="GO:0003677">
    <property type="term" value="F:DNA binding"/>
    <property type="evidence" value="ECO:0007669"/>
    <property type="project" value="UniProtKB-KW"/>
</dbReference>
<feature type="domain" description="Type II methyltransferase M.TaqI-like" evidence="9">
    <location>
        <begin position="422"/>
        <end position="672"/>
    </location>
</feature>
<evidence type="ECO:0000259" key="9">
    <source>
        <dbReference type="Pfam" id="PF07669"/>
    </source>
</evidence>
<evidence type="ECO:0000256" key="5">
    <source>
        <dbReference type="ARBA" id="ARBA00022747"/>
    </source>
</evidence>
<keyword evidence="4" id="KW-0949">S-adenosyl-L-methionine</keyword>
<evidence type="ECO:0000256" key="4">
    <source>
        <dbReference type="ARBA" id="ARBA00022691"/>
    </source>
</evidence>
<dbReference type="InterPro" id="IPR050953">
    <property type="entry name" value="N4_N6_ade-DNA_methylase"/>
</dbReference>
<dbReference type="GO" id="GO:0009307">
    <property type="term" value="P:DNA restriction-modification system"/>
    <property type="evidence" value="ECO:0007669"/>
    <property type="project" value="UniProtKB-KW"/>
</dbReference>
<dbReference type="GO" id="GO:0009007">
    <property type="term" value="F:site-specific DNA-methyltransferase (adenine-specific) activity"/>
    <property type="evidence" value="ECO:0007669"/>
    <property type="project" value="UniProtKB-EC"/>
</dbReference>
<organism evidence="11">
    <name type="scientific">bioreactor metagenome</name>
    <dbReference type="NCBI Taxonomy" id="1076179"/>
    <lineage>
        <taxon>unclassified sequences</taxon>
        <taxon>metagenomes</taxon>
        <taxon>ecological metagenomes</taxon>
    </lineage>
</organism>
<sequence>MSDWYAWAIKTVQFPGEHEIENDEKRIEHRSKNVIRLLTRLLFVWFLKQKNLIPSELFDINFLSNQLLKDFDPNLKTGLFAEKSHKSKYYKAILQNLFFATLNCPITPQSKEDSRTRGFRKQDWYGQGFGYDHLMRYEELFTNPQLFLDLVNAKVPFLNGGLFDCLDDKQNKIYIDGFSDNLPKPNMLIIPDFLFFGERKGEDLSDFYGDKKKKSVDALGLIDILQKYNFTIEENTPFDQDVSLDPELLGKVFENLLASYNPETKTTARKQTGSFYTPREIVQYMVDESLIAYLKQSVGEKYEDEYRKLMQYADETLNISDDVKQAIIQSIQKCKVLDPACGSGAFPVGVLQQMVHVLSQLDPQNEIWKNLILEESVKELSSTLKDYTKEEREEIQIDINRSFDDNINRPDYARKLYLIERCIYGVDIQSIAVQISKLRFFISLVVDQCPTHNPEDNFGIRPLPNLEAKFVAANTLIGLSKTKTLFDSPEVEKLQEKLNQTNHRIFGAKSNKAKNKYKARVEELQIQIAEKLEELGVVGNDDARLMQQWKMFDQNASSPFFDPEWMFGLKSGASNQDGYFDIVIGNPPYLKEGRVSKTIFEGLKHSPYYQGKMDLWYMFTCVGIDLLSKNGTLCFIATNNWVTSGGASKLRNKVVADSKIIQLVDFGNFMIFESASIQTMIMLFLKNNNIDNYTFDYRKLNGNTILTDTLDILNKKENSKAVYLSPIIIRDNFKDSYLTFNSNDFILEKISSAAFFFSEKEMAQGIVFPQDFLNNKNQKFLGCNYALGESIFGLTDQKKNELDLSDIELNIIKPYYTTEQIHKYYSNPNNSLWLIYTDSKFKNPNSMNNYPNLKKHLDRFSNVITSDNKPYGLHRAREERFFRGEKILALRKCVGTPSFSYSDFDCYVSATFYVIKTDRVNLKYLTGLLNSKLIAFWLKNKGKMQGDNYQLDKEPLLQIPIRIGNESQIKSVIEFVEQILSIKQANPNANTITIENEIDKIIYNIYELTEDDVEEIIF</sequence>
<comment type="catalytic activity">
    <reaction evidence="7">
        <text>a 2'-deoxyadenosine in DNA + S-adenosyl-L-methionine = an N(6)-methyl-2'-deoxyadenosine in DNA + S-adenosyl-L-homocysteine + H(+)</text>
        <dbReference type="Rhea" id="RHEA:15197"/>
        <dbReference type="Rhea" id="RHEA-COMP:12418"/>
        <dbReference type="Rhea" id="RHEA-COMP:12419"/>
        <dbReference type="ChEBI" id="CHEBI:15378"/>
        <dbReference type="ChEBI" id="CHEBI:57856"/>
        <dbReference type="ChEBI" id="CHEBI:59789"/>
        <dbReference type="ChEBI" id="CHEBI:90615"/>
        <dbReference type="ChEBI" id="CHEBI:90616"/>
        <dbReference type="EC" id="2.1.1.72"/>
    </reaction>
</comment>
<dbReference type="Pfam" id="PF12950">
    <property type="entry name" value="TaqI_C"/>
    <property type="match status" value="1"/>
</dbReference>
<evidence type="ECO:0000256" key="2">
    <source>
        <dbReference type="ARBA" id="ARBA00022603"/>
    </source>
</evidence>